<dbReference type="Pfam" id="PF02776">
    <property type="entry name" value="TPP_enzyme_N"/>
    <property type="match status" value="1"/>
</dbReference>
<evidence type="ECO:0000256" key="2">
    <source>
        <dbReference type="ARBA" id="ARBA00023052"/>
    </source>
</evidence>
<gene>
    <name evidence="6" type="ORF">A2478_03715</name>
</gene>
<name>A0A1F5T0C5_9BACT</name>
<dbReference type="InterPro" id="IPR011766">
    <property type="entry name" value="TPP_enzyme_TPP-bd"/>
</dbReference>
<dbReference type="GO" id="GO:0033980">
    <property type="term" value="F:phosphonopyruvate decarboxylase activity"/>
    <property type="evidence" value="ECO:0007669"/>
    <property type="project" value="InterPro"/>
</dbReference>
<dbReference type="PANTHER" id="PTHR42818:SF1">
    <property type="entry name" value="SULFOPYRUVATE DECARBOXYLASE"/>
    <property type="match status" value="1"/>
</dbReference>
<keyword evidence="6" id="KW-0670">Pyruvate</keyword>
<dbReference type="InterPro" id="IPR012001">
    <property type="entry name" value="Thiamin_PyroP_enz_TPP-bd_dom"/>
</dbReference>
<protein>
    <submittedName>
        <fullName evidence="6">Phosphonopyruvate decarboxylase</fullName>
    </submittedName>
</protein>
<dbReference type="SUPFAM" id="SSF52518">
    <property type="entry name" value="Thiamin diphosphate-binding fold (THDP-binding)"/>
    <property type="match status" value="2"/>
</dbReference>
<accession>A0A1F5T0C5</accession>
<dbReference type="CDD" id="cd07035">
    <property type="entry name" value="TPP_PYR_POX_like"/>
    <property type="match status" value="1"/>
</dbReference>
<keyword evidence="1" id="KW-0210">Decarboxylase</keyword>
<evidence type="ECO:0000313" key="6">
    <source>
        <dbReference type="EMBL" id="OGF32400.1"/>
    </source>
</evidence>
<evidence type="ECO:0000259" key="4">
    <source>
        <dbReference type="Pfam" id="PF02775"/>
    </source>
</evidence>
<organism evidence="6 7">
    <name type="scientific">Candidatus Falkowbacteria bacterium RIFOXYC2_FULL_36_12</name>
    <dbReference type="NCBI Taxonomy" id="1798002"/>
    <lineage>
        <taxon>Bacteria</taxon>
        <taxon>Candidatus Falkowiibacteriota</taxon>
    </lineage>
</organism>
<evidence type="ECO:0000259" key="5">
    <source>
        <dbReference type="Pfam" id="PF02776"/>
    </source>
</evidence>
<comment type="caution">
    <text evidence="6">The sequence shown here is derived from an EMBL/GenBank/DDBJ whole genome shotgun (WGS) entry which is preliminary data.</text>
</comment>
<evidence type="ECO:0000256" key="3">
    <source>
        <dbReference type="ARBA" id="ARBA00023239"/>
    </source>
</evidence>
<dbReference type="PANTHER" id="PTHR42818">
    <property type="entry name" value="SULFOPYRUVATE DECARBOXYLASE SUBUNIT ALPHA"/>
    <property type="match status" value="1"/>
</dbReference>
<evidence type="ECO:0000256" key="1">
    <source>
        <dbReference type="ARBA" id="ARBA00022793"/>
    </source>
</evidence>
<dbReference type="InterPro" id="IPR051818">
    <property type="entry name" value="TPP_dependent_decarboxylase"/>
</dbReference>
<proteinExistence type="predicted"/>
<dbReference type="GO" id="GO:0030976">
    <property type="term" value="F:thiamine pyrophosphate binding"/>
    <property type="evidence" value="ECO:0007669"/>
    <property type="project" value="InterPro"/>
</dbReference>
<dbReference type="Proteomes" id="UP000179001">
    <property type="component" value="Unassembled WGS sequence"/>
</dbReference>
<evidence type="ECO:0000313" key="7">
    <source>
        <dbReference type="Proteomes" id="UP000179001"/>
    </source>
</evidence>
<keyword evidence="2" id="KW-0786">Thiamine pyrophosphate</keyword>
<dbReference type="InterPro" id="IPR017684">
    <property type="entry name" value="Phosphono-pyrv_decarboxylase"/>
</dbReference>
<dbReference type="STRING" id="1798002.A2478_03715"/>
<reference evidence="6 7" key="1">
    <citation type="journal article" date="2016" name="Nat. Commun.">
        <title>Thousands of microbial genomes shed light on interconnected biogeochemical processes in an aquifer system.</title>
        <authorList>
            <person name="Anantharaman K."/>
            <person name="Brown C.T."/>
            <person name="Hug L.A."/>
            <person name="Sharon I."/>
            <person name="Castelle C.J."/>
            <person name="Probst A.J."/>
            <person name="Thomas B.C."/>
            <person name="Singh A."/>
            <person name="Wilkins M.J."/>
            <person name="Karaoz U."/>
            <person name="Brodie E.L."/>
            <person name="Williams K.H."/>
            <person name="Hubbard S.S."/>
            <person name="Banfield J.F."/>
        </authorList>
    </citation>
    <scope>NUCLEOTIDE SEQUENCE [LARGE SCALE GENOMIC DNA]</scope>
</reference>
<feature type="domain" description="Thiamine pyrophosphate enzyme TPP-binding" evidence="4">
    <location>
        <begin position="223"/>
        <end position="335"/>
    </location>
</feature>
<dbReference type="AlphaFoldDB" id="A0A1F5T0C5"/>
<dbReference type="EMBL" id="MFGJ01000006">
    <property type="protein sequence ID" value="OGF32400.1"/>
    <property type="molecule type" value="Genomic_DNA"/>
</dbReference>
<dbReference type="InterPro" id="IPR029061">
    <property type="entry name" value="THDP-binding"/>
</dbReference>
<dbReference type="Gene3D" id="3.40.50.970">
    <property type="match status" value="2"/>
</dbReference>
<keyword evidence="3" id="KW-0456">Lyase</keyword>
<sequence>MLKSFEIINLLKARNLNFISGVPCSIFKDFLIELNNDSDFQHLSATSEGEACGLATGYYLATAKLPIVYMQNSGLGNSVNPLTSLMDEKVYSIPAILFISWRGEPGMADEPQHVKMGEITIKLLETLGIEYQIADENVEKFEIQLDELTKLAFEKSRAVALVFRKGIIEKNDKPKSQPQFTREQALEILLIKIGKAPIISTTGKTSREIFELREKYGQDHDSDFLTVGSMGCSASIGFSIAKNTDKPVFVIDGDGAVLMKMGTLATIGNYSAENFIHIVVDNSSYDSTGGQSTVSKILDWQKLFQAVGYKQCVIAQTSEQLENLDITALKKPAAVIVKVDKGSRADLGRPTTTPNENKQNFMKFIQSQLI</sequence>
<dbReference type="NCBIfam" id="TIGR03297">
    <property type="entry name" value="Ppyr-DeCO2ase"/>
    <property type="match status" value="1"/>
</dbReference>
<dbReference type="Pfam" id="PF02775">
    <property type="entry name" value="TPP_enzyme_C"/>
    <property type="match status" value="1"/>
</dbReference>
<dbReference type="GO" id="GO:0032923">
    <property type="term" value="P:organic phosphonate biosynthetic process"/>
    <property type="evidence" value="ECO:0007669"/>
    <property type="project" value="InterPro"/>
</dbReference>
<feature type="domain" description="Thiamine pyrophosphate enzyme N-terminal TPP-binding" evidence="5">
    <location>
        <begin position="7"/>
        <end position="107"/>
    </location>
</feature>